<evidence type="ECO:0000313" key="2">
    <source>
        <dbReference type="Proteomes" id="UP000245207"/>
    </source>
</evidence>
<comment type="caution">
    <text evidence="1">The sequence shown here is derived from an EMBL/GenBank/DDBJ whole genome shotgun (WGS) entry which is preliminary data.</text>
</comment>
<sequence length="151" mass="16554">MPPVDRVPSWLPCFPDAKTYTSSGSVCIEETEIMQVDQDKKAVETSLLKSEKCLASNGFHVHVSEPVVNGGREQAINPFLVSPLEYGEIVVSLASVPKRRRIALIIQGLKRNDVEIVVEKRPVVKLKLQTGNKFLATGSRDGKIGNLEAIS</sequence>
<reference evidence="1 2" key="1">
    <citation type="journal article" date="2018" name="Mol. Plant">
        <title>The genome of Artemisia annua provides insight into the evolution of Asteraceae family and artemisinin biosynthesis.</title>
        <authorList>
            <person name="Shen Q."/>
            <person name="Zhang L."/>
            <person name="Liao Z."/>
            <person name="Wang S."/>
            <person name="Yan T."/>
            <person name="Shi P."/>
            <person name="Liu M."/>
            <person name="Fu X."/>
            <person name="Pan Q."/>
            <person name="Wang Y."/>
            <person name="Lv Z."/>
            <person name="Lu X."/>
            <person name="Zhang F."/>
            <person name="Jiang W."/>
            <person name="Ma Y."/>
            <person name="Chen M."/>
            <person name="Hao X."/>
            <person name="Li L."/>
            <person name="Tang Y."/>
            <person name="Lv G."/>
            <person name="Zhou Y."/>
            <person name="Sun X."/>
            <person name="Brodelius P.E."/>
            <person name="Rose J.K.C."/>
            <person name="Tang K."/>
        </authorList>
    </citation>
    <scope>NUCLEOTIDE SEQUENCE [LARGE SCALE GENOMIC DNA]</scope>
    <source>
        <strain evidence="2">cv. Huhao1</strain>
        <tissue evidence="1">Leaf</tissue>
    </source>
</reference>
<organism evidence="1 2">
    <name type="scientific">Artemisia annua</name>
    <name type="common">Sweet wormwood</name>
    <dbReference type="NCBI Taxonomy" id="35608"/>
    <lineage>
        <taxon>Eukaryota</taxon>
        <taxon>Viridiplantae</taxon>
        <taxon>Streptophyta</taxon>
        <taxon>Embryophyta</taxon>
        <taxon>Tracheophyta</taxon>
        <taxon>Spermatophyta</taxon>
        <taxon>Magnoliopsida</taxon>
        <taxon>eudicotyledons</taxon>
        <taxon>Gunneridae</taxon>
        <taxon>Pentapetalae</taxon>
        <taxon>asterids</taxon>
        <taxon>campanulids</taxon>
        <taxon>Asterales</taxon>
        <taxon>Asteraceae</taxon>
        <taxon>Asteroideae</taxon>
        <taxon>Anthemideae</taxon>
        <taxon>Artemisiinae</taxon>
        <taxon>Artemisia</taxon>
    </lineage>
</organism>
<dbReference type="GO" id="GO:0005669">
    <property type="term" value="C:transcription factor TFIID complex"/>
    <property type="evidence" value="ECO:0007669"/>
    <property type="project" value="InterPro"/>
</dbReference>
<dbReference type="PANTHER" id="PTHR46338:SF20">
    <property type="entry name" value="BROMODOMAIN ASSOCIATED DOMAIN, HISTONE-FOLD PROTEIN"/>
    <property type="match status" value="1"/>
</dbReference>
<dbReference type="OrthoDB" id="436852at2759"/>
<dbReference type="AlphaFoldDB" id="A0A2U1MJ48"/>
<dbReference type="InterPro" id="IPR037818">
    <property type="entry name" value="TAF8"/>
</dbReference>
<dbReference type="EMBL" id="PKPP01005143">
    <property type="protein sequence ID" value="PWA61277.1"/>
    <property type="molecule type" value="Genomic_DNA"/>
</dbReference>
<dbReference type="STRING" id="35608.A0A2U1MJ48"/>
<protein>
    <submittedName>
        <fullName evidence="1">Uncharacterized protein</fullName>
    </submittedName>
</protein>
<proteinExistence type="predicted"/>
<dbReference type="PANTHER" id="PTHR46338">
    <property type="entry name" value="TRANSCRIPTION INITIATION FACTOR TFIID SUBUNIT 8"/>
    <property type="match status" value="1"/>
</dbReference>
<evidence type="ECO:0000313" key="1">
    <source>
        <dbReference type="EMBL" id="PWA61277.1"/>
    </source>
</evidence>
<keyword evidence="2" id="KW-1185">Reference proteome</keyword>
<gene>
    <name evidence="1" type="ORF">CTI12_AA374470</name>
</gene>
<dbReference type="Proteomes" id="UP000245207">
    <property type="component" value="Unassembled WGS sequence"/>
</dbReference>
<accession>A0A2U1MJ48</accession>
<name>A0A2U1MJ48_ARTAN</name>